<dbReference type="OrthoDB" id="7871239at2"/>
<evidence type="ECO:0000256" key="1">
    <source>
        <dbReference type="SAM" id="Phobius"/>
    </source>
</evidence>
<keyword evidence="1" id="KW-0812">Transmembrane</keyword>
<name>A0A5C4MFV6_9RHOB</name>
<reference evidence="2 3" key="1">
    <citation type="submission" date="2019-06" db="EMBL/GenBank/DDBJ databases">
        <title>YIM 131921 draft genome.</title>
        <authorList>
            <person name="Jiang L."/>
        </authorList>
    </citation>
    <scope>NUCLEOTIDE SEQUENCE [LARGE SCALE GENOMIC DNA]</scope>
    <source>
        <strain evidence="2 3">YIM 131921</strain>
    </source>
</reference>
<keyword evidence="1" id="KW-0472">Membrane</keyword>
<keyword evidence="3" id="KW-1185">Reference proteome</keyword>
<organism evidence="2 3">
    <name type="scientific">Rubellimicrobium rubrum</name>
    <dbReference type="NCBI Taxonomy" id="2585369"/>
    <lineage>
        <taxon>Bacteria</taxon>
        <taxon>Pseudomonadati</taxon>
        <taxon>Pseudomonadota</taxon>
        <taxon>Alphaproteobacteria</taxon>
        <taxon>Rhodobacterales</taxon>
        <taxon>Roseobacteraceae</taxon>
        <taxon>Rubellimicrobium</taxon>
    </lineage>
</organism>
<evidence type="ECO:0000313" key="3">
    <source>
        <dbReference type="Proteomes" id="UP000305887"/>
    </source>
</evidence>
<dbReference type="EMBL" id="VDFU01000079">
    <property type="protein sequence ID" value="TNC42854.1"/>
    <property type="molecule type" value="Genomic_DNA"/>
</dbReference>
<dbReference type="AlphaFoldDB" id="A0A5C4MFV6"/>
<protein>
    <submittedName>
        <fullName evidence="2">Uncharacterized protein</fullName>
    </submittedName>
</protein>
<sequence length="166" mass="18406">MTVDPPIRDIERGLVALRRIVLVVGAFVVVIATLYASEFVVGRQTLTVRVLQADVPRYCREGHGSRGLGKLLGDLVSGRRGRDFAPPQAMTYCGEVSSDHGDFKLPESTRLAFGPWRREALFDQLREGCLFEVTVSGYGADLRLGTWSTNRPKTLRRLRFVGGCPI</sequence>
<dbReference type="Proteomes" id="UP000305887">
    <property type="component" value="Unassembled WGS sequence"/>
</dbReference>
<comment type="caution">
    <text evidence="2">The sequence shown here is derived from an EMBL/GenBank/DDBJ whole genome shotgun (WGS) entry which is preliminary data.</text>
</comment>
<feature type="transmembrane region" description="Helical" evidence="1">
    <location>
        <begin position="20"/>
        <end position="41"/>
    </location>
</feature>
<proteinExistence type="predicted"/>
<dbReference type="RefSeq" id="WP_139079137.1">
    <property type="nucleotide sequence ID" value="NZ_VDFU01000079.1"/>
</dbReference>
<evidence type="ECO:0000313" key="2">
    <source>
        <dbReference type="EMBL" id="TNC42854.1"/>
    </source>
</evidence>
<accession>A0A5C4MFV6</accession>
<keyword evidence="1" id="KW-1133">Transmembrane helix</keyword>
<gene>
    <name evidence="2" type="ORF">FHG66_21230</name>
</gene>